<organism evidence="1 2">
    <name type="scientific">Smallanthus sonchifolius</name>
    <dbReference type="NCBI Taxonomy" id="185202"/>
    <lineage>
        <taxon>Eukaryota</taxon>
        <taxon>Viridiplantae</taxon>
        <taxon>Streptophyta</taxon>
        <taxon>Embryophyta</taxon>
        <taxon>Tracheophyta</taxon>
        <taxon>Spermatophyta</taxon>
        <taxon>Magnoliopsida</taxon>
        <taxon>eudicotyledons</taxon>
        <taxon>Gunneridae</taxon>
        <taxon>Pentapetalae</taxon>
        <taxon>asterids</taxon>
        <taxon>campanulids</taxon>
        <taxon>Asterales</taxon>
        <taxon>Asteraceae</taxon>
        <taxon>Asteroideae</taxon>
        <taxon>Heliantheae alliance</taxon>
        <taxon>Millerieae</taxon>
        <taxon>Smallanthus</taxon>
    </lineage>
</organism>
<evidence type="ECO:0000313" key="1">
    <source>
        <dbReference type="EMBL" id="KAI3704848.1"/>
    </source>
</evidence>
<keyword evidence="2" id="KW-1185">Reference proteome</keyword>
<accession>A0ACB9A4Q4</accession>
<dbReference type="EMBL" id="CM042042">
    <property type="protein sequence ID" value="KAI3704848.1"/>
    <property type="molecule type" value="Genomic_DNA"/>
</dbReference>
<protein>
    <submittedName>
        <fullName evidence="1">Uncharacterized protein</fullName>
    </submittedName>
</protein>
<reference evidence="1 2" key="2">
    <citation type="journal article" date="2022" name="Mol. Ecol. Resour.">
        <title>The genomes of chicory, endive, great burdock and yacon provide insights into Asteraceae paleo-polyploidization history and plant inulin production.</title>
        <authorList>
            <person name="Fan W."/>
            <person name="Wang S."/>
            <person name="Wang H."/>
            <person name="Wang A."/>
            <person name="Jiang F."/>
            <person name="Liu H."/>
            <person name="Zhao H."/>
            <person name="Xu D."/>
            <person name="Zhang Y."/>
        </authorList>
    </citation>
    <scope>NUCLEOTIDE SEQUENCE [LARGE SCALE GENOMIC DNA]</scope>
    <source>
        <strain evidence="2">cv. Yunnan</strain>
        <tissue evidence="1">Leaves</tissue>
    </source>
</reference>
<sequence>MLRPIKYTQHKNVTTTVAVNPLMAAKSKKPLNRQTPSFPKVVRISMTDPDATDSSSDEEDELFGRRRVKKYVNEVNIQTTCKTAAAVGGRKKVGKDGEGVLQVKQKAMKTGGAPVVTVGGVRKFRGVRQRPWGKWAAEIRDPARRVRLWLGTYDTAEEAAMVYDNAAIKLRGPDALTNFVTPPAKDTTPELSVPSTSGYESGDESNNLPSPISVLRFESETNSKEDHEPGPGNKADECHSHNESGQEKSGHQTVQDVDSDSGHFGDFISDQLEIDLPFLDNLFDYPILDPNPIHQIDEFDLPDPIYIDNGAGAPSSEYVTDDNFATTSFDDAQIWGVDANTALWDEDFGICNDMMLDVTSSSILKVDDYFQDITGDFLPADVLITGCF</sequence>
<gene>
    <name evidence="1" type="ORF">L1987_75077</name>
</gene>
<comment type="caution">
    <text evidence="1">The sequence shown here is derived from an EMBL/GenBank/DDBJ whole genome shotgun (WGS) entry which is preliminary data.</text>
</comment>
<evidence type="ECO:0000313" key="2">
    <source>
        <dbReference type="Proteomes" id="UP001056120"/>
    </source>
</evidence>
<name>A0ACB9A4Q4_9ASTR</name>
<dbReference type="Proteomes" id="UP001056120">
    <property type="component" value="Linkage Group LG25"/>
</dbReference>
<proteinExistence type="predicted"/>
<reference evidence="2" key="1">
    <citation type="journal article" date="2022" name="Mol. Ecol. Resour.">
        <title>The genomes of chicory, endive, great burdock and yacon provide insights into Asteraceae palaeo-polyploidization history and plant inulin production.</title>
        <authorList>
            <person name="Fan W."/>
            <person name="Wang S."/>
            <person name="Wang H."/>
            <person name="Wang A."/>
            <person name="Jiang F."/>
            <person name="Liu H."/>
            <person name="Zhao H."/>
            <person name="Xu D."/>
            <person name="Zhang Y."/>
        </authorList>
    </citation>
    <scope>NUCLEOTIDE SEQUENCE [LARGE SCALE GENOMIC DNA]</scope>
    <source>
        <strain evidence="2">cv. Yunnan</strain>
    </source>
</reference>